<evidence type="ECO:0000313" key="1">
    <source>
        <dbReference type="EMBL" id="MBK1712952.1"/>
    </source>
</evidence>
<dbReference type="Pfam" id="PF13489">
    <property type="entry name" value="Methyltransf_23"/>
    <property type="match status" value="1"/>
</dbReference>
<dbReference type="EMBL" id="NRRU01000028">
    <property type="protein sequence ID" value="MBK1712952.1"/>
    <property type="molecule type" value="Genomic_DNA"/>
</dbReference>
<keyword evidence="2" id="KW-1185">Reference proteome</keyword>
<proteinExistence type="predicted"/>
<dbReference type="SUPFAM" id="SSF53335">
    <property type="entry name" value="S-adenosyl-L-methionine-dependent methyltransferases"/>
    <property type="match status" value="1"/>
</dbReference>
<accession>A0ABS1DVY2</accession>
<evidence type="ECO:0000313" key="2">
    <source>
        <dbReference type="Proteomes" id="UP001041814"/>
    </source>
</evidence>
<dbReference type="Proteomes" id="UP001041814">
    <property type="component" value="Unassembled WGS sequence"/>
</dbReference>
<dbReference type="InterPro" id="IPR029063">
    <property type="entry name" value="SAM-dependent_MTases_sf"/>
</dbReference>
<reference evidence="1" key="1">
    <citation type="submission" date="2017-08" db="EMBL/GenBank/DDBJ databases">
        <authorList>
            <person name="Imhoff J.F."/>
            <person name="Rahn T."/>
            <person name="Kuenzel S."/>
            <person name="Neulinger S.C."/>
        </authorList>
    </citation>
    <scope>NUCLEOTIDE SEQUENCE</scope>
    <source>
        <strain evidence="1">IM 151</strain>
    </source>
</reference>
<evidence type="ECO:0008006" key="3">
    <source>
        <dbReference type="Google" id="ProtNLM"/>
    </source>
</evidence>
<name>A0ABS1DVY2_RUBGE</name>
<sequence length="327" mass="35935">MRMSSERTSDAGADVAAAFEALSGGDIVPASELIERGLHQHPQDSRFRVLKAALADSDGRRHDAFAELWRALAAEPDSVLARDELLRLAVTPRTDPLSVRKNFALASGERQTATKLEQIRADHRVRYALAARWLRERFATPRRLTGLDVFCGNGYGSRMVSDLAGVRMLGLDGSAEAVATAQRAYGSHRTVFGHALFPFQIDAPLFDFAISFESVEHVDDSRGLIEQMACATDGPLIVSVPNEPGLPFARFGHRFEHHVRHFERAEIVELLASVGRTRIVAEYGQQVYRIERGDMVGLVPEAEMGLRPFDAAGSQFLILIAEAEATG</sequence>
<organism evidence="1 2">
    <name type="scientific">Rubrivivax gelatinosus</name>
    <name type="common">Rhodocyclus gelatinosus</name>
    <name type="synonym">Rhodopseudomonas gelatinosa</name>
    <dbReference type="NCBI Taxonomy" id="28068"/>
    <lineage>
        <taxon>Bacteria</taxon>
        <taxon>Pseudomonadati</taxon>
        <taxon>Pseudomonadota</taxon>
        <taxon>Betaproteobacteria</taxon>
        <taxon>Burkholderiales</taxon>
        <taxon>Sphaerotilaceae</taxon>
        <taxon>Rubrivivax</taxon>
    </lineage>
</organism>
<comment type="caution">
    <text evidence="1">The sequence shown here is derived from an EMBL/GenBank/DDBJ whole genome shotgun (WGS) entry which is preliminary data.</text>
</comment>
<protein>
    <recommendedName>
        <fullName evidence="3">Methyltransferase type 11 domain-containing protein</fullName>
    </recommendedName>
</protein>
<reference evidence="1" key="2">
    <citation type="journal article" date="2020" name="Microorganisms">
        <title>Osmotic Adaptation and Compatible Solute Biosynthesis of Phototrophic Bacteria as Revealed from Genome Analyses.</title>
        <authorList>
            <person name="Imhoff J.F."/>
            <person name="Rahn T."/>
            <person name="Kunzel S."/>
            <person name="Keller A."/>
            <person name="Neulinger S.C."/>
        </authorList>
    </citation>
    <scope>NUCLEOTIDE SEQUENCE</scope>
    <source>
        <strain evidence="1">IM 151</strain>
    </source>
</reference>
<gene>
    <name evidence="1" type="ORF">CKO43_09195</name>
</gene>
<dbReference type="Gene3D" id="3.40.50.150">
    <property type="entry name" value="Vaccinia Virus protein VP39"/>
    <property type="match status" value="1"/>
</dbReference>